<evidence type="ECO:0000256" key="17">
    <source>
        <dbReference type="ARBA" id="ARBA00023098"/>
    </source>
</evidence>
<evidence type="ECO:0000256" key="8">
    <source>
        <dbReference type="ARBA" id="ARBA00005074"/>
    </source>
</evidence>
<evidence type="ECO:0000256" key="5">
    <source>
        <dbReference type="ARBA" id="ARBA00004477"/>
    </source>
</evidence>
<evidence type="ECO:0000256" key="9">
    <source>
        <dbReference type="ARBA" id="ARBA00008816"/>
    </source>
</evidence>
<comment type="pathway">
    <text evidence="21">Phospholipid metabolism.</text>
</comment>
<comment type="function">
    <text evidence="26">Magnesium-independent phospholipid phosphatase that catalyzes the dephosphorylation of a variety of glycerolipid and sphingolipid phosphate esters including phosphatidate/PA, lysophosphatidate/LPA, sphingosine 1-phosphate/S1P and ceramide 1-phosphate/C1P. Has no apparent extracellular phosphatase activity and therefore most probably acts intracellularly. Also acts on N-oleoyl ethanolamine phosphate/N-(9Z-octadecenoyl)-ethanolamine phosphate, a potential physiological compound. Through dephosphorylation of these bioactive lipid mediators produces new bioactive compounds and may regulate signal transduction in different cellular processes. Indirectly regulates, for instance, cell cycle G1/S phase transition through its phospholipid phosphatase activity.</text>
</comment>
<sequence>MMEKRKIFVLVDFACVLAVSLPFVIMPLLHKPYQRGLYCDDESIRYPYRGETISHGMMAGVTITCSVLIIASGEAYSVYSKHLHSNSDFNQYLSALYKVVGTFIFGAGVSQSITDLAKYTVGRLRPNFLAVCDPDWNKINCSTGYVMLESVCRGSPRNVTESRLSFYSGHSSFGMYCMLFLALYVHARLVAKWARLLRPTIQFFLISFALFVAYTRVSDYMHHWSDVLVGLLQGALIATLNVRYVSDFFKRRLPRVQRRPQQDELECKPSLHAADLERNNHYSLPGAT</sequence>
<evidence type="ECO:0000256" key="10">
    <source>
        <dbReference type="ARBA" id="ARBA00012638"/>
    </source>
</evidence>
<evidence type="ECO:0000256" key="22">
    <source>
        <dbReference type="ARBA" id="ARBA00047320"/>
    </source>
</evidence>
<evidence type="ECO:0000256" key="1">
    <source>
        <dbReference type="ARBA" id="ARBA00000974"/>
    </source>
</evidence>
<comment type="catalytic activity">
    <reaction evidence="3">
        <text>a 1,2-diacyl-sn-glycero-3-phosphate + H2O = a 1,2-diacyl-sn-glycerol + phosphate</text>
        <dbReference type="Rhea" id="RHEA:27429"/>
        <dbReference type="ChEBI" id="CHEBI:15377"/>
        <dbReference type="ChEBI" id="CHEBI:17815"/>
        <dbReference type="ChEBI" id="CHEBI:43474"/>
        <dbReference type="ChEBI" id="CHEBI:58608"/>
        <dbReference type="EC" id="3.1.3.4"/>
    </reaction>
    <physiologicalReaction direction="left-to-right" evidence="3">
        <dbReference type="Rhea" id="RHEA:27430"/>
    </physiologicalReaction>
</comment>
<evidence type="ECO:0000256" key="30">
    <source>
        <dbReference type="ARBA" id="ARBA00080057"/>
    </source>
</evidence>
<dbReference type="Gene3D" id="1.20.144.10">
    <property type="entry name" value="Phosphatidic acid phosphatase type 2/haloperoxidase"/>
    <property type="match status" value="1"/>
</dbReference>
<evidence type="ECO:0000256" key="31">
    <source>
        <dbReference type="ARBA" id="ARBA00080461"/>
    </source>
</evidence>
<dbReference type="FunFam" id="1.20.144.10:FF:000016">
    <property type="entry name" value="Phospholipid phosphatase 2"/>
    <property type="match status" value="1"/>
</dbReference>
<gene>
    <name evidence="35" type="primary">PLPP2</name>
    <name evidence="35" type="ORF">AOXY_G24721</name>
</gene>
<keyword evidence="19" id="KW-0325">Glycoprotein</keyword>
<keyword evidence="18 33" id="KW-0472">Membrane</keyword>
<comment type="similarity">
    <text evidence="9">Belongs to the PA-phosphatase related phosphoesterase family.</text>
</comment>
<feature type="transmembrane region" description="Helical" evidence="33">
    <location>
        <begin position="92"/>
        <end position="113"/>
    </location>
</feature>
<keyword evidence="11" id="KW-1003">Cell membrane</keyword>
<evidence type="ECO:0000256" key="3">
    <source>
        <dbReference type="ARBA" id="ARBA00001180"/>
    </source>
</evidence>
<dbReference type="EMBL" id="JAGXEW010000026">
    <property type="protein sequence ID" value="KAK1157140.1"/>
    <property type="molecule type" value="Genomic_DNA"/>
</dbReference>
<dbReference type="Pfam" id="PF01569">
    <property type="entry name" value="PAP2"/>
    <property type="match status" value="1"/>
</dbReference>
<name>A0AAD8FTX5_ACIOX</name>
<dbReference type="GO" id="GO:0005886">
    <property type="term" value="C:plasma membrane"/>
    <property type="evidence" value="ECO:0007669"/>
    <property type="project" value="UniProtKB-SubCell"/>
</dbReference>
<evidence type="ECO:0000256" key="28">
    <source>
        <dbReference type="ARBA" id="ARBA00074736"/>
    </source>
</evidence>
<evidence type="ECO:0000256" key="27">
    <source>
        <dbReference type="ARBA" id="ARBA00062356"/>
    </source>
</evidence>
<accession>A0AAD8FTX5</accession>
<dbReference type="SMART" id="SM00014">
    <property type="entry name" value="acidPPc"/>
    <property type="match status" value="1"/>
</dbReference>
<evidence type="ECO:0000256" key="16">
    <source>
        <dbReference type="ARBA" id="ARBA00022989"/>
    </source>
</evidence>
<comment type="caution">
    <text evidence="35">The sequence shown here is derived from an EMBL/GenBank/DDBJ whole genome shotgun (WGS) entry which is preliminary data.</text>
</comment>
<keyword evidence="15" id="KW-0256">Endoplasmic reticulum</keyword>
<evidence type="ECO:0000256" key="23">
    <source>
        <dbReference type="ARBA" id="ARBA00047355"/>
    </source>
</evidence>
<evidence type="ECO:0000313" key="35">
    <source>
        <dbReference type="EMBL" id="KAK1157140.1"/>
    </source>
</evidence>
<feature type="transmembrane region" description="Helical" evidence="33">
    <location>
        <begin position="196"/>
        <end position="215"/>
    </location>
</feature>
<dbReference type="GO" id="GO:0008195">
    <property type="term" value="F:phosphatidate phosphatase activity"/>
    <property type="evidence" value="ECO:0007669"/>
    <property type="project" value="UniProtKB-EC"/>
</dbReference>
<evidence type="ECO:0000256" key="21">
    <source>
        <dbReference type="ARBA" id="ARBA00025707"/>
    </source>
</evidence>
<evidence type="ECO:0000256" key="7">
    <source>
        <dbReference type="ARBA" id="ARBA00004651"/>
    </source>
</evidence>
<evidence type="ECO:0000256" key="19">
    <source>
        <dbReference type="ARBA" id="ARBA00023180"/>
    </source>
</evidence>
<evidence type="ECO:0000256" key="13">
    <source>
        <dbReference type="ARBA" id="ARBA00022753"/>
    </source>
</evidence>
<keyword evidence="36" id="KW-1185">Reference proteome</keyword>
<dbReference type="InterPro" id="IPR036938">
    <property type="entry name" value="PAP2/HPO_sf"/>
</dbReference>
<dbReference type="PANTHER" id="PTHR10165:SF25">
    <property type="entry name" value="PHOSPHOLIPID PHOSPHATASE 2"/>
    <property type="match status" value="1"/>
</dbReference>
<dbReference type="Proteomes" id="UP001230051">
    <property type="component" value="Unassembled WGS sequence"/>
</dbReference>
<evidence type="ECO:0000256" key="12">
    <source>
        <dbReference type="ARBA" id="ARBA00022692"/>
    </source>
</evidence>
<comment type="catalytic activity">
    <reaction evidence="2">
        <text>1,2-di-(9Z-octadecenoyl)-sn-glycero-3-phosphate + H2O = 1,2-di-(9Z-octadecenoyl)-sn-glycerol + phosphate</text>
        <dbReference type="Rhea" id="RHEA:43244"/>
        <dbReference type="ChEBI" id="CHEBI:15377"/>
        <dbReference type="ChEBI" id="CHEBI:43474"/>
        <dbReference type="ChEBI" id="CHEBI:52333"/>
        <dbReference type="ChEBI" id="CHEBI:74546"/>
    </reaction>
    <physiologicalReaction direction="left-to-right" evidence="2">
        <dbReference type="Rhea" id="RHEA:43245"/>
    </physiologicalReaction>
</comment>
<dbReference type="PANTHER" id="PTHR10165">
    <property type="entry name" value="LIPID PHOSPHATE PHOSPHATASE"/>
    <property type="match status" value="1"/>
</dbReference>
<comment type="subcellular location">
    <subcellularLocation>
        <location evidence="7">Cell membrane</location>
        <topology evidence="7">Multi-pass membrane protein</topology>
    </subcellularLocation>
    <subcellularLocation>
        <location evidence="6">Early endosome membrane</location>
        <topology evidence="6">Multi-pass membrane protein</topology>
    </subcellularLocation>
    <subcellularLocation>
        <location evidence="5">Endoplasmic reticulum membrane</location>
        <topology evidence="5">Multi-pass membrane protein</topology>
    </subcellularLocation>
</comment>
<keyword evidence="17" id="KW-0443">Lipid metabolism</keyword>
<comment type="catalytic activity">
    <reaction evidence="1">
        <text>(9Z)-octadecenoyl-sn-glycero-3-phosphate + H2O = (9Z-octadecenoyl)-glycerol + phosphate</text>
        <dbReference type="Rhea" id="RHEA:50884"/>
        <dbReference type="ChEBI" id="CHEBI:15377"/>
        <dbReference type="ChEBI" id="CHEBI:43474"/>
        <dbReference type="ChEBI" id="CHEBI:75937"/>
        <dbReference type="ChEBI" id="CHEBI:84973"/>
    </reaction>
    <physiologicalReaction direction="left-to-right" evidence="1">
        <dbReference type="Rhea" id="RHEA:50885"/>
    </physiologicalReaction>
</comment>
<keyword evidence="12 33" id="KW-0812">Transmembrane</keyword>
<dbReference type="CDD" id="cd03384">
    <property type="entry name" value="PAP2_wunen"/>
    <property type="match status" value="1"/>
</dbReference>
<evidence type="ECO:0000256" key="18">
    <source>
        <dbReference type="ARBA" id="ARBA00023136"/>
    </source>
</evidence>
<dbReference type="GO" id="GO:0006644">
    <property type="term" value="P:phospholipid metabolic process"/>
    <property type="evidence" value="ECO:0007669"/>
    <property type="project" value="InterPro"/>
</dbReference>
<feature type="transmembrane region" description="Helical" evidence="33">
    <location>
        <begin position="227"/>
        <end position="245"/>
    </location>
</feature>
<feature type="domain" description="Phosphatidic acid phosphatase type 2/haloperoxidase" evidence="34">
    <location>
        <begin position="100"/>
        <end position="242"/>
    </location>
</feature>
<evidence type="ECO:0000256" key="15">
    <source>
        <dbReference type="ARBA" id="ARBA00022824"/>
    </source>
</evidence>
<comment type="catalytic activity">
    <reaction evidence="4">
        <text>1,2-dihexadecanoyl-sn-glycero-3-phosphate + H2O = 1,2-dihexadecanoyl-sn-glycerol + phosphate</text>
        <dbReference type="Rhea" id="RHEA:43236"/>
        <dbReference type="ChEBI" id="CHEBI:15377"/>
        <dbReference type="ChEBI" id="CHEBI:43474"/>
        <dbReference type="ChEBI" id="CHEBI:72859"/>
        <dbReference type="ChEBI" id="CHEBI:82929"/>
    </reaction>
    <physiologicalReaction direction="left-to-right" evidence="4">
        <dbReference type="Rhea" id="RHEA:43237"/>
    </physiologicalReaction>
</comment>
<keyword evidence="13" id="KW-0967">Endosome</keyword>
<comment type="subunit">
    <text evidence="27">Forms functional homodimers and homooligomers. Can also form heterooligomers with PLPP1 and PLPP3.</text>
</comment>
<dbReference type="GO" id="GO:0046839">
    <property type="term" value="P:phospholipid dephosphorylation"/>
    <property type="evidence" value="ECO:0007669"/>
    <property type="project" value="TreeGrafter"/>
</dbReference>
<comment type="catalytic activity">
    <reaction evidence="20">
        <text>an N-acylsphing-4-enine 1-phosphate + H2O = an N-acylsphing-4-enine + phosphate</text>
        <dbReference type="Rhea" id="RHEA:33743"/>
        <dbReference type="ChEBI" id="CHEBI:15377"/>
        <dbReference type="ChEBI" id="CHEBI:43474"/>
        <dbReference type="ChEBI" id="CHEBI:52639"/>
        <dbReference type="ChEBI" id="CHEBI:57674"/>
    </reaction>
    <physiologicalReaction direction="left-to-right" evidence="20">
        <dbReference type="Rhea" id="RHEA:33744"/>
    </physiologicalReaction>
</comment>
<evidence type="ECO:0000256" key="14">
    <source>
        <dbReference type="ARBA" id="ARBA00022801"/>
    </source>
</evidence>
<evidence type="ECO:0000256" key="2">
    <source>
        <dbReference type="ARBA" id="ARBA00000980"/>
    </source>
</evidence>
<keyword evidence="14" id="KW-0378">Hydrolase</keyword>
<dbReference type="InterPro" id="IPR043216">
    <property type="entry name" value="PAP-like"/>
</dbReference>
<evidence type="ECO:0000256" key="20">
    <source>
        <dbReference type="ARBA" id="ARBA00023977"/>
    </source>
</evidence>
<organism evidence="35 36">
    <name type="scientific">Acipenser oxyrinchus oxyrinchus</name>
    <dbReference type="NCBI Taxonomy" id="40147"/>
    <lineage>
        <taxon>Eukaryota</taxon>
        <taxon>Metazoa</taxon>
        <taxon>Chordata</taxon>
        <taxon>Craniata</taxon>
        <taxon>Vertebrata</taxon>
        <taxon>Euteleostomi</taxon>
        <taxon>Actinopterygii</taxon>
        <taxon>Chondrostei</taxon>
        <taxon>Acipenseriformes</taxon>
        <taxon>Acipenseridae</taxon>
        <taxon>Acipenser</taxon>
    </lineage>
</organism>
<feature type="transmembrane region" description="Helical" evidence="33">
    <location>
        <begin position="164"/>
        <end position="184"/>
    </location>
</feature>
<reference evidence="35" key="1">
    <citation type="submission" date="2022-02" db="EMBL/GenBank/DDBJ databases">
        <title>Atlantic sturgeon de novo genome assembly.</title>
        <authorList>
            <person name="Stock M."/>
            <person name="Klopp C."/>
            <person name="Guiguen Y."/>
            <person name="Cabau C."/>
            <person name="Parinello H."/>
            <person name="Santidrian Yebra-Pimentel E."/>
            <person name="Kuhl H."/>
            <person name="Dirks R.P."/>
            <person name="Guessner J."/>
            <person name="Wuertz S."/>
            <person name="Du K."/>
            <person name="Schartl M."/>
        </authorList>
    </citation>
    <scope>NUCLEOTIDE SEQUENCE</scope>
    <source>
        <strain evidence="35">STURGEONOMICS-FGT-2020</strain>
        <tissue evidence="35">Whole blood</tissue>
    </source>
</reference>
<evidence type="ECO:0000256" key="32">
    <source>
        <dbReference type="ARBA" id="ARBA00082408"/>
    </source>
</evidence>
<comment type="catalytic activity">
    <reaction evidence="25">
        <text>sphing-4-enine 1-phosphate + H2O = sphing-4-enine + phosphate</text>
        <dbReference type="Rhea" id="RHEA:27518"/>
        <dbReference type="ChEBI" id="CHEBI:15377"/>
        <dbReference type="ChEBI" id="CHEBI:43474"/>
        <dbReference type="ChEBI" id="CHEBI:57756"/>
        <dbReference type="ChEBI" id="CHEBI:60119"/>
    </reaction>
    <physiologicalReaction direction="left-to-right" evidence="25">
        <dbReference type="Rhea" id="RHEA:27519"/>
    </physiologicalReaction>
</comment>
<dbReference type="EC" id="3.1.3.4" evidence="10"/>
<evidence type="ECO:0000256" key="25">
    <source>
        <dbReference type="ARBA" id="ARBA00049314"/>
    </source>
</evidence>
<evidence type="ECO:0000256" key="26">
    <source>
        <dbReference type="ARBA" id="ARBA00058757"/>
    </source>
</evidence>
<evidence type="ECO:0000256" key="29">
    <source>
        <dbReference type="ARBA" id="ARBA00075472"/>
    </source>
</evidence>
<keyword evidence="16 33" id="KW-1133">Transmembrane helix</keyword>
<dbReference type="GO" id="GO:0031901">
    <property type="term" value="C:early endosome membrane"/>
    <property type="evidence" value="ECO:0007669"/>
    <property type="project" value="UniProtKB-SubCell"/>
</dbReference>
<evidence type="ECO:0000256" key="24">
    <source>
        <dbReference type="ARBA" id="ARBA00048010"/>
    </source>
</evidence>
<comment type="catalytic activity">
    <reaction evidence="24">
        <text>N-(9Z-octadecenoyl)-ethanolamine phosphate + H2O = N-(9Z-octadecenoyl) ethanolamine + phosphate</text>
        <dbReference type="Rhea" id="RHEA:62160"/>
        <dbReference type="ChEBI" id="CHEBI:15377"/>
        <dbReference type="ChEBI" id="CHEBI:43474"/>
        <dbReference type="ChEBI" id="CHEBI:71466"/>
        <dbReference type="ChEBI" id="CHEBI:145465"/>
    </reaction>
    <physiologicalReaction direction="left-to-right" evidence="24">
        <dbReference type="Rhea" id="RHEA:62161"/>
    </physiologicalReaction>
</comment>
<evidence type="ECO:0000256" key="33">
    <source>
        <dbReference type="SAM" id="Phobius"/>
    </source>
</evidence>
<comment type="pathway">
    <text evidence="8">Lipid metabolism; phospholipid metabolism.</text>
</comment>
<proteinExistence type="inferred from homology"/>
<evidence type="ECO:0000256" key="4">
    <source>
        <dbReference type="ARBA" id="ARBA00001611"/>
    </source>
</evidence>
<evidence type="ECO:0000313" key="36">
    <source>
        <dbReference type="Proteomes" id="UP001230051"/>
    </source>
</evidence>
<dbReference type="InterPro" id="IPR000326">
    <property type="entry name" value="PAP2/HPO"/>
</dbReference>
<protein>
    <recommendedName>
        <fullName evidence="28">Phospholipid phosphatase 2</fullName>
        <ecNumber evidence="10">3.1.3.4</ecNumber>
    </recommendedName>
    <alternativeName>
        <fullName evidence="32">Lipid phosphate phosphohydrolase 2</fullName>
    </alternativeName>
    <alternativeName>
        <fullName evidence="30">PAP2-gamma</fullName>
    </alternativeName>
    <alternativeName>
        <fullName evidence="29">Phosphatidate phosphohydrolase type 2c</fullName>
    </alternativeName>
    <alternativeName>
        <fullName evidence="31">Phosphatidic acid phosphatase 2c</fullName>
    </alternativeName>
</protein>
<dbReference type="AlphaFoldDB" id="A0AAD8FTX5"/>
<dbReference type="GO" id="GO:0005789">
    <property type="term" value="C:endoplasmic reticulum membrane"/>
    <property type="evidence" value="ECO:0007669"/>
    <property type="project" value="UniProtKB-SubCell"/>
</dbReference>
<evidence type="ECO:0000256" key="11">
    <source>
        <dbReference type="ARBA" id="ARBA00022475"/>
    </source>
</evidence>
<evidence type="ECO:0000256" key="6">
    <source>
        <dbReference type="ARBA" id="ARBA00004520"/>
    </source>
</evidence>
<dbReference type="SUPFAM" id="SSF48317">
    <property type="entry name" value="Acid phosphatase/Vanadium-dependent haloperoxidase"/>
    <property type="match status" value="1"/>
</dbReference>
<feature type="transmembrane region" description="Helical" evidence="33">
    <location>
        <begin position="53"/>
        <end position="71"/>
    </location>
</feature>
<evidence type="ECO:0000259" key="34">
    <source>
        <dbReference type="SMART" id="SM00014"/>
    </source>
</evidence>
<comment type="catalytic activity">
    <reaction evidence="23">
        <text>N-(octanoyl)-sphing-4-enine-1-phosphate + H2O = N-octanoylsphing-4-enine + phosphate</text>
        <dbReference type="Rhea" id="RHEA:62040"/>
        <dbReference type="ChEBI" id="CHEBI:15377"/>
        <dbReference type="ChEBI" id="CHEBI:43474"/>
        <dbReference type="ChEBI" id="CHEBI:45815"/>
        <dbReference type="ChEBI" id="CHEBI:85376"/>
    </reaction>
    <physiologicalReaction direction="left-to-right" evidence="23">
        <dbReference type="Rhea" id="RHEA:62041"/>
    </physiologicalReaction>
</comment>
<feature type="transmembrane region" description="Helical" evidence="33">
    <location>
        <begin position="7"/>
        <end position="29"/>
    </location>
</feature>
<dbReference type="GO" id="GO:0007165">
    <property type="term" value="P:signal transduction"/>
    <property type="evidence" value="ECO:0007669"/>
    <property type="project" value="TreeGrafter"/>
</dbReference>
<comment type="catalytic activity">
    <reaction evidence="22">
        <text>a monoacyl-sn-glycero-3-phosphate + H2O = a monoacylglycerol + phosphate</text>
        <dbReference type="Rhea" id="RHEA:46736"/>
        <dbReference type="ChEBI" id="CHEBI:15377"/>
        <dbReference type="ChEBI" id="CHEBI:17408"/>
        <dbReference type="ChEBI" id="CHEBI:43474"/>
        <dbReference type="ChEBI" id="CHEBI:77589"/>
    </reaction>
    <physiologicalReaction direction="left-to-right" evidence="22">
        <dbReference type="Rhea" id="RHEA:46737"/>
    </physiologicalReaction>
</comment>